<reference evidence="4 6" key="2">
    <citation type="submission" date="2018-08" db="EMBL/GenBank/DDBJ databases">
        <title>Genomic Encyclopedia of Archaeal and Bacterial Type Strains, Phase II (KMG-II): from individual species to whole genera.</title>
        <authorList>
            <person name="Goeker M."/>
        </authorList>
    </citation>
    <scope>NUCLEOTIDE SEQUENCE [LARGE SCALE GENOMIC DNA]</scope>
    <source>
        <strain evidence="4 6">DSM 2261</strain>
    </source>
</reference>
<evidence type="ECO:0000313" key="4">
    <source>
        <dbReference type="EMBL" id="REG34361.1"/>
    </source>
</evidence>
<dbReference type="KEGG" id="age:AA314_03169"/>
<sequence length="201" mass="22902">MPSRKPYATDLTDDQWALVEPFVQASQCGPQEQLHPRREVVNAILYITHTGAQWRYMPHDLPDWQLVYHYFDEWKKDGTLKRIHDTLRKKVRKKAGHKEAPTASILDSQSVKTTEEAETKGYDAGKKVKGRKRHLLVDTLGLVLLVWMSTADVQDRDAAQAVSPLAAHDYPTLQKTWADGAYQGQQVEKVARESGASPLRW</sequence>
<evidence type="ECO:0000313" key="3">
    <source>
        <dbReference type="EMBL" id="AKJ01543.1"/>
    </source>
</evidence>
<dbReference type="Proteomes" id="UP000035579">
    <property type="component" value="Chromosome"/>
</dbReference>
<dbReference type="NCBIfam" id="NF033580">
    <property type="entry name" value="transpos_IS5_3"/>
    <property type="match status" value="1"/>
</dbReference>
<feature type="domain" description="Insertion element IS402-like" evidence="2">
    <location>
        <begin position="11"/>
        <end position="84"/>
    </location>
</feature>
<keyword evidence="6" id="KW-1185">Reference proteome</keyword>
<feature type="domain" description="Transposase IS4-like" evidence="1">
    <location>
        <begin position="101"/>
        <end position="198"/>
    </location>
</feature>
<proteinExistence type="predicted"/>
<evidence type="ECO:0000313" key="6">
    <source>
        <dbReference type="Proteomes" id="UP000256345"/>
    </source>
</evidence>
<name>A0AAC8TD77_9BACT</name>
<dbReference type="Pfam" id="PF01609">
    <property type="entry name" value="DDE_Tnp_1"/>
    <property type="match status" value="1"/>
</dbReference>
<dbReference type="EMBL" id="CP011509">
    <property type="protein sequence ID" value="AKJ01543.1"/>
    <property type="molecule type" value="Genomic_DNA"/>
</dbReference>
<dbReference type="PANTHER" id="PTHR30007:SF0">
    <property type="entry name" value="TRANSPOSASE"/>
    <property type="match status" value="1"/>
</dbReference>
<dbReference type="GO" id="GO:0004803">
    <property type="term" value="F:transposase activity"/>
    <property type="evidence" value="ECO:0007669"/>
    <property type="project" value="InterPro"/>
</dbReference>
<dbReference type="RefSeq" id="WP_169800688.1">
    <property type="nucleotide sequence ID" value="NZ_CP011509.1"/>
</dbReference>
<gene>
    <name evidence="3" type="ORF">AA314_03169</name>
    <name evidence="4" type="ORF">ATI61_103254</name>
</gene>
<reference evidence="3 5" key="1">
    <citation type="submission" date="2015-05" db="EMBL/GenBank/DDBJ databases">
        <title>Genome assembly of Archangium gephyra DSM 2261.</title>
        <authorList>
            <person name="Sharma G."/>
            <person name="Subramanian S."/>
        </authorList>
    </citation>
    <scope>NUCLEOTIDE SEQUENCE [LARGE SCALE GENOMIC DNA]</scope>
    <source>
        <strain evidence="3 5">DSM 2261</strain>
    </source>
</reference>
<dbReference type="PANTHER" id="PTHR30007">
    <property type="entry name" value="PHP DOMAIN PROTEIN"/>
    <property type="match status" value="1"/>
</dbReference>
<evidence type="ECO:0000313" key="5">
    <source>
        <dbReference type="Proteomes" id="UP000035579"/>
    </source>
</evidence>
<dbReference type="EMBL" id="QUMU01000003">
    <property type="protein sequence ID" value="REG34361.1"/>
    <property type="molecule type" value="Genomic_DNA"/>
</dbReference>
<dbReference type="GO" id="GO:0003677">
    <property type="term" value="F:DNA binding"/>
    <property type="evidence" value="ECO:0007669"/>
    <property type="project" value="InterPro"/>
</dbReference>
<evidence type="ECO:0000259" key="1">
    <source>
        <dbReference type="Pfam" id="PF01609"/>
    </source>
</evidence>
<protein>
    <submittedName>
        <fullName evidence="3">Mobile element protein</fullName>
    </submittedName>
    <submittedName>
        <fullName evidence="4">Transposase</fullName>
    </submittedName>
</protein>
<dbReference type="Pfam" id="PF13340">
    <property type="entry name" value="DUF4096"/>
    <property type="match status" value="1"/>
</dbReference>
<dbReference type="AlphaFoldDB" id="A0AAC8TD77"/>
<dbReference type="InterPro" id="IPR025161">
    <property type="entry name" value="IS402-like_dom"/>
</dbReference>
<accession>A0AAC8TD77</accession>
<dbReference type="InterPro" id="IPR002559">
    <property type="entry name" value="Transposase_11"/>
</dbReference>
<dbReference type="GO" id="GO:0006313">
    <property type="term" value="P:DNA transposition"/>
    <property type="evidence" value="ECO:0007669"/>
    <property type="project" value="InterPro"/>
</dbReference>
<organism evidence="3 5">
    <name type="scientific">Archangium gephyra</name>
    <dbReference type="NCBI Taxonomy" id="48"/>
    <lineage>
        <taxon>Bacteria</taxon>
        <taxon>Pseudomonadati</taxon>
        <taxon>Myxococcota</taxon>
        <taxon>Myxococcia</taxon>
        <taxon>Myxococcales</taxon>
        <taxon>Cystobacterineae</taxon>
        <taxon>Archangiaceae</taxon>
        <taxon>Archangium</taxon>
    </lineage>
</organism>
<evidence type="ECO:0000259" key="2">
    <source>
        <dbReference type="Pfam" id="PF13340"/>
    </source>
</evidence>
<dbReference type="Proteomes" id="UP000256345">
    <property type="component" value="Unassembled WGS sequence"/>
</dbReference>